<dbReference type="Pfam" id="PF01774">
    <property type="entry name" value="UreD"/>
    <property type="match status" value="1"/>
</dbReference>
<name>A0A9W6IYV8_9HYPH</name>
<evidence type="ECO:0000256" key="3">
    <source>
        <dbReference type="HAMAP-Rule" id="MF_01384"/>
    </source>
</evidence>
<comment type="caution">
    <text evidence="4">The sequence shown here is derived from an EMBL/GenBank/DDBJ whole genome shotgun (WGS) entry which is preliminary data.</text>
</comment>
<reference evidence="4" key="1">
    <citation type="journal article" date="2014" name="Int. J. Syst. Evol. Microbiol.">
        <title>Complete genome sequence of Corynebacterium casei LMG S-19264T (=DSM 44701T), isolated from a smear-ripened cheese.</title>
        <authorList>
            <consortium name="US DOE Joint Genome Institute (JGI-PGF)"/>
            <person name="Walter F."/>
            <person name="Albersmeier A."/>
            <person name="Kalinowski J."/>
            <person name="Ruckert C."/>
        </authorList>
    </citation>
    <scope>NUCLEOTIDE SEQUENCE</scope>
    <source>
        <strain evidence="4">VKM B-1606</strain>
    </source>
</reference>
<dbReference type="Proteomes" id="UP000758856">
    <property type="component" value="Unassembled WGS sequence"/>
</dbReference>
<keyword evidence="2 3" id="KW-0143">Chaperone</keyword>
<keyword evidence="3" id="KW-0963">Cytoplasm</keyword>
<comment type="subcellular location">
    <subcellularLocation>
        <location evidence="3">Cytoplasm</location>
    </subcellularLocation>
</comment>
<evidence type="ECO:0000313" key="6">
    <source>
        <dbReference type="Proteomes" id="UP000758856"/>
    </source>
</evidence>
<dbReference type="InterPro" id="IPR002669">
    <property type="entry name" value="UreD"/>
</dbReference>
<proteinExistence type="inferred from homology"/>
<comment type="function">
    <text evidence="3">Required for maturation of urease via the functional incorporation of the urease nickel metallocenter.</text>
</comment>
<sequence length="277" mass="29563">MTTALQRQDGRRQRAKGAATVAFARRFDATRLADLAQSGALRVLFPRPEPGAPPTAVLANIGGGIAGGDRLSVEVRWGADCEAIATTQAAEKVYRALDVPAEVETRLQVERGARACWLPQETILFDGVSLERRLEADVAPDATLIACESIVFGRTARNETVARGRLIDRWRLRRGGKLVFADTLALDGAVADTLARPAIGGGATAVATLVMIAPDAEARLDGVRALLESARSEAGVSAFDGCLVARFVAREAPALRRDLALCLEHLTGRLLPRVFAF</sequence>
<keyword evidence="3" id="KW-0996">Nickel insertion</keyword>
<accession>A0A9W6IYV8</accession>
<comment type="subunit">
    <text evidence="3">UreD, UreF and UreG form a complex that acts as a GTP-hydrolysis-dependent molecular chaperone, activating the urease apoprotein by helping to assemble the nickel containing metallocenter of UreC. The UreE protein probably delivers the nickel.</text>
</comment>
<evidence type="ECO:0000256" key="1">
    <source>
        <dbReference type="ARBA" id="ARBA00007177"/>
    </source>
</evidence>
<dbReference type="PANTHER" id="PTHR33643">
    <property type="entry name" value="UREASE ACCESSORY PROTEIN D"/>
    <property type="match status" value="1"/>
</dbReference>
<reference evidence="5 6" key="2">
    <citation type="submission" date="2021-01" db="EMBL/GenBank/DDBJ databases">
        <title>Genomic Encyclopedia of Type Strains, Phase IV (KMG-IV): sequencing the most valuable type-strain genomes for metagenomic binning, comparative biology and taxonomic classification.</title>
        <authorList>
            <person name="Goeker M."/>
        </authorList>
    </citation>
    <scope>NUCLEOTIDE SEQUENCE [LARGE SCALE GENOMIC DNA]</scope>
    <source>
        <strain evidence="5 6">DSM 6130</strain>
    </source>
</reference>
<gene>
    <name evidence="4" type="primary">ureD_2</name>
    <name evidence="3" type="synonym">ureD</name>
    <name evidence="4" type="ORF">GCM10008170_38090</name>
    <name evidence="5" type="ORF">JOD31_003251</name>
</gene>
<dbReference type="EMBL" id="JAFBCY010000004">
    <property type="protein sequence ID" value="MBM7853000.1"/>
    <property type="molecule type" value="Genomic_DNA"/>
</dbReference>
<evidence type="ECO:0000313" key="5">
    <source>
        <dbReference type="EMBL" id="MBM7853000.1"/>
    </source>
</evidence>
<dbReference type="Proteomes" id="UP001143400">
    <property type="component" value="Unassembled WGS sequence"/>
</dbReference>
<dbReference type="PANTHER" id="PTHR33643:SF1">
    <property type="entry name" value="UREASE ACCESSORY PROTEIN D"/>
    <property type="match status" value="1"/>
</dbReference>
<keyword evidence="6" id="KW-1185">Reference proteome</keyword>
<comment type="similarity">
    <text evidence="1 3">Belongs to the UreD family.</text>
</comment>
<dbReference type="EMBL" id="BSFF01000010">
    <property type="protein sequence ID" value="GLK57789.1"/>
    <property type="molecule type" value="Genomic_DNA"/>
</dbReference>
<organism evidence="4 7">
    <name type="scientific">Methylopila capsulata</name>
    <dbReference type="NCBI Taxonomy" id="61654"/>
    <lineage>
        <taxon>Bacteria</taxon>
        <taxon>Pseudomonadati</taxon>
        <taxon>Pseudomonadota</taxon>
        <taxon>Alphaproteobacteria</taxon>
        <taxon>Hyphomicrobiales</taxon>
        <taxon>Methylopilaceae</taxon>
        <taxon>Methylopila</taxon>
    </lineage>
</organism>
<dbReference type="GO" id="GO:0005737">
    <property type="term" value="C:cytoplasm"/>
    <property type="evidence" value="ECO:0007669"/>
    <property type="project" value="UniProtKB-SubCell"/>
</dbReference>
<dbReference type="RefSeq" id="WP_204951470.1">
    <property type="nucleotide sequence ID" value="NZ_BSFF01000010.1"/>
</dbReference>
<dbReference type="GO" id="GO:0016151">
    <property type="term" value="F:nickel cation binding"/>
    <property type="evidence" value="ECO:0007669"/>
    <property type="project" value="UniProtKB-UniRule"/>
</dbReference>
<evidence type="ECO:0000313" key="4">
    <source>
        <dbReference type="EMBL" id="GLK57789.1"/>
    </source>
</evidence>
<reference evidence="4" key="3">
    <citation type="submission" date="2023-01" db="EMBL/GenBank/DDBJ databases">
        <authorList>
            <person name="Sun Q."/>
            <person name="Evtushenko L."/>
        </authorList>
    </citation>
    <scope>NUCLEOTIDE SEQUENCE</scope>
    <source>
        <strain evidence="4">VKM B-1606</strain>
    </source>
</reference>
<evidence type="ECO:0000256" key="2">
    <source>
        <dbReference type="ARBA" id="ARBA00023186"/>
    </source>
</evidence>
<evidence type="ECO:0000313" key="7">
    <source>
        <dbReference type="Proteomes" id="UP001143400"/>
    </source>
</evidence>
<dbReference type="HAMAP" id="MF_01384">
    <property type="entry name" value="UreD"/>
    <property type="match status" value="1"/>
</dbReference>
<dbReference type="AlphaFoldDB" id="A0A9W6IYV8"/>
<protein>
    <recommendedName>
        <fullName evidence="3">Urease accessory protein UreD</fullName>
    </recommendedName>
</protein>